<protein>
    <submittedName>
        <fullName evidence="2">Membrane protein</fullName>
    </submittedName>
</protein>
<evidence type="ECO:0000313" key="3">
    <source>
        <dbReference type="Proteomes" id="UP000198559"/>
    </source>
</evidence>
<gene>
    <name evidence="2" type="ORF">BAZSYMB_SCAFFOLD00005_26</name>
</gene>
<keyword evidence="1" id="KW-0472">Membrane</keyword>
<proteinExistence type="predicted"/>
<keyword evidence="1" id="KW-0812">Transmembrane</keyword>
<accession>A0A1H6KBM8</accession>
<organism evidence="2 3">
    <name type="scientific">Bathymodiolus azoricus thioautotrophic gill symbiont</name>
    <dbReference type="NCBI Taxonomy" id="235205"/>
    <lineage>
        <taxon>Bacteria</taxon>
        <taxon>Pseudomonadati</taxon>
        <taxon>Pseudomonadota</taxon>
        <taxon>Gammaproteobacteria</taxon>
        <taxon>sulfur-oxidizing symbionts</taxon>
    </lineage>
</organism>
<reference evidence="3" key="1">
    <citation type="submission" date="2016-06" db="EMBL/GenBank/DDBJ databases">
        <authorList>
            <person name="Petersen J."/>
            <person name="Sayavedra L."/>
        </authorList>
    </citation>
    <scope>NUCLEOTIDE SEQUENCE [LARGE SCALE GENOMIC DNA]</scope>
    <source>
        <strain evidence="3">BazSymB</strain>
    </source>
</reference>
<feature type="transmembrane region" description="Helical" evidence="1">
    <location>
        <begin position="7"/>
        <end position="28"/>
    </location>
</feature>
<name>A0A1H6KBM8_9GAMM</name>
<dbReference type="Proteomes" id="UP000198559">
    <property type="component" value="Unassembled WGS sequence"/>
</dbReference>
<dbReference type="STRING" id="235205.BAZSYMB_SCAFFOLD00005_26"/>
<sequence length="85" mass="10035">MNNIFSFRFNAFVTLNIVSLLLISSWSYSATREYWDLLDQWVFDATNPLLNELRGAWSWFWAVLSIRIADLIPFFLFCGFSMPKV</sequence>
<dbReference type="AlphaFoldDB" id="A0A1H6KBM8"/>
<keyword evidence="1" id="KW-1133">Transmembrane helix</keyword>
<evidence type="ECO:0000313" key="2">
    <source>
        <dbReference type="EMBL" id="SEH68870.1"/>
    </source>
</evidence>
<dbReference type="EMBL" id="CVUD02000096">
    <property type="protein sequence ID" value="SEH68870.1"/>
    <property type="molecule type" value="Genomic_DNA"/>
</dbReference>
<feature type="transmembrane region" description="Helical" evidence="1">
    <location>
        <begin position="59"/>
        <end position="80"/>
    </location>
</feature>
<evidence type="ECO:0000256" key="1">
    <source>
        <dbReference type="SAM" id="Phobius"/>
    </source>
</evidence>